<accession>A0A2D4MUC6</accession>
<protein>
    <recommendedName>
        <fullName evidence="2">Transposase Tc1-like domain-containing protein</fullName>
    </recommendedName>
</protein>
<reference evidence="1" key="1">
    <citation type="submission" date="2017-07" db="EMBL/GenBank/DDBJ databases">
        <authorList>
            <person name="Mikheyev A."/>
            <person name="Grau M."/>
        </authorList>
    </citation>
    <scope>NUCLEOTIDE SEQUENCE</scope>
    <source>
        <tissue evidence="1">Venom_gland</tissue>
    </source>
</reference>
<dbReference type="AlphaFoldDB" id="A0A2D4MUC6"/>
<organism evidence="1">
    <name type="scientific">Micrurus spixii</name>
    <name type="common">Amazon coral snake</name>
    <dbReference type="NCBI Taxonomy" id="129469"/>
    <lineage>
        <taxon>Eukaryota</taxon>
        <taxon>Metazoa</taxon>
        <taxon>Chordata</taxon>
        <taxon>Craniata</taxon>
        <taxon>Vertebrata</taxon>
        <taxon>Euteleostomi</taxon>
        <taxon>Lepidosauria</taxon>
        <taxon>Squamata</taxon>
        <taxon>Bifurcata</taxon>
        <taxon>Unidentata</taxon>
        <taxon>Episquamata</taxon>
        <taxon>Toxicofera</taxon>
        <taxon>Serpentes</taxon>
        <taxon>Colubroidea</taxon>
        <taxon>Elapidae</taxon>
        <taxon>Elapinae</taxon>
        <taxon>Micrurus</taxon>
    </lineage>
</organism>
<evidence type="ECO:0000313" key="1">
    <source>
        <dbReference type="EMBL" id="LAB36326.1"/>
    </source>
</evidence>
<name>A0A2D4MUC6_9SAUR</name>
<dbReference type="EMBL" id="IACM01112819">
    <property type="protein sequence ID" value="LAB36326.1"/>
    <property type="molecule type" value="Transcribed_RNA"/>
</dbReference>
<reference evidence="1" key="2">
    <citation type="submission" date="2017-11" db="EMBL/GenBank/DDBJ databases">
        <title>Coralsnake Venomics: Analyses of Venom Gland Transcriptomes and Proteomes of Six Brazilian Taxa.</title>
        <authorList>
            <person name="Aird S.D."/>
            <person name="Jorge da Silva N."/>
            <person name="Qiu L."/>
            <person name="Villar-Briones A."/>
            <person name="Aparecida-Saddi V."/>
            <person name="Campos-Telles M.P."/>
            <person name="Grau M."/>
            <person name="Mikheyev A.S."/>
        </authorList>
    </citation>
    <scope>NUCLEOTIDE SEQUENCE</scope>
    <source>
        <tissue evidence="1">Venom_gland</tissue>
    </source>
</reference>
<sequence>MQSLPRKLNAANKRHIILTSLQHQISSSAISTELAEISRTQVHPSTVWRSLARNHVHGRIVAQKPYFLCVNKAKQLNYIQKHRNWDAEKFKWGWRFGQDQQCPQC</sequence>
<proteinExistence type="predicted"/>
<evidence type="ECO:0008006" key="2">
    <source>
        <dbReference type="Google" id="ProtNLM"/>
    </source>
</evidence>